<keyword evidence="3" id="KW-0326">Glycosidase</keyword>
<organism evidence="3 4">
    <name type="scientific">Hyunsoonleella aquatilis</name>
    <dbReference type="NCBI Taxonomy" id="2762758"/>
    <lineage>
        <taxon>Bacteria</taxon>
        <taxon>Pseudomonadati</taxon>
        <taxon>Bacteroidota</taxon>
        <taxon>Flavobacteriia</taxon>
        <taxon>Flavobacteriales</taxon>
        <taxon>Flavobacteriaceae</taxon>
    </lineage>
</organism>
<feature type="chain" id="PRO_5037380144" evidence="1">
    <location>
        <begin position="22"/>
        <end position="1061"/>
    </location>
</feature>
<keyword evidence="4" id="KW-1185">Reference proteome</keyword>
<dbReference type="Pfam" id="PF02836">
    <property type="entry name" value="Glyco_hydro_2_C"/>
    <property type="match status" value="1"/>
</dbReference>
<reference evidence="3" key="1">
    <citation type="submission" date="2020-08" db="EMBL/GenBank/DDBJ databases">
        <title>Hyunsoonleella sp. strain SJ7 genome sequencing and assembly.</title>
        <authorList>
            <person name="Kim I."/>
        </authorList>
    </citation>
    <scope>NUCLEOTIDE SEQUENCE</scope>
    <source>
        <strain evidence="3">SJ7</strain>
    </source>
</reference>
<evidence type="ECO:0000313" key="3">
    <source>
        <dbReference type="EMBL" id="MBC3757412.1"/>
    </source>
</evidence>
<protein>
    <submittedName>
        <fullName evidence="3">Glycosidase</fullName>
    </submittedName>
</protein>
<accession>A0A923HFC0</accession>
<dbReference type="AlphaFoldDB" id="A0A923HFC0"/>
<dbReference type="SUPFAM" id="SSF51445">
    <property type="entry name" value="(Trans)glycosidases"/>
    <property type="match status" value="1"/>
</dbReference>
<dbReference type="InterPro" id="IPR017853">
    <property type="entry name" value="GH"/>
</dbReference>
<evidence type="ECO:0000313" key="4">
    <source>
        <dbReference type="Proteomes" id="UP000656244"/>
    </source>
</evidence>
<name>A0A923HFC0_9FLAO</name>
<feature type="signal peptide" evidence="1">
    <location>
        <begin position="1"/>
        <end position="21"/>
    </location>
</feature>
<sequence length="1061" mass="119605">MKNNLLRLVFLLLTSALFAQANKVEIVKNDQGTKLVVDGKDFMMNGINWDYVPIGTDVTNANFWELSDDVIKAGLDTEMGLLKNMNVNVVRQYVGVPAKWVTYIYEKYGIYTLLNHSFGRYGLTLDGVWTPVTIYTDEKTQEQLVSDMMKLVEDYKDVPGVLMYMMGNENNYGLFWAGNETEDFPEGEEQKRAVGEKRGRPMYRLMNDVAKKMKEMDPHHPVAICNGDVLFIDIIAEECKDVDVYGANTYRGESFGDFFQVVKDKLDKPVMFTEFGADAYNALADKEDQYWQAHYNLLNWKEIYENAAGMGKVGNSIGGFTFQFSDGWWKLGFDDRENADIHDTGASWSNGGYYHDTKNGSNNMNEEWFGICAKGPTDARGLYDLYPRASYYTLKEAHALNPYEEGMSLDFVQNYFKNINIMDAVLKARGDRAALNTSDMDRLSISRLSARFTTFNTGGSLITTPETADPDDALTFPNELGFDHMQSYFVGIQGKPASNMTANVDVNILGNVASNPINEIFYENVGRPVAVTNVQGEQVTLTDNNRVRVYQAEFDWKAKDFDLRGFYRTGHYHWAYEGDFFNLYPEANYGPNLDIYNGEILGFEVDAKGELEGLKAAFGPQLWWGANPTMLLKYSTHIAKWDVTGIYHRDLNTDLEFDDNGRRVLNQNQVRSGIIPAWPTERATVAMERDFGKLGLTLGAIWGGRPLNGSSYQVYEEGADVVLVDKINSNDNWGAKAKITYQNGPFNWYAQGSYMGLVANGGFDQTRTFTGWRLKDSGSGNMTNFLTGLTFSVGDLQIAPNFMWQKPLVDPMPNGGPAPGRLRNVIDDPFAVRNGNRETSAGEILLTYDPTPGTWMYAWDNDRAEDAKLALSAGFVYKHLPTTMDGHVGFFANRTFFAFGETAPAVDLWEAHARVVSKIGQDFGLIGNFYYGNGQANGDSDRTITRFGADLRVIMDKIKIMSHFKVNDWGPFDYHRDFNLTYPLQMMLDVSTTLGKPDWFILPSTQIGVRGTWRSMDQNSPRYSPNAVTETFPPQQVISSVGFPNGSEWEIRTYIHINIGK</sequence>
<keyword evidence="1" id="KW-0732">Signal</keyword>
<comment type="caution">
    <text evidence="3">The sequence shown here is derived from an EMBL/GenBank/DDBJ whole genome shotgun (WGS) entry which is preliminary data.</text>
</comment>
<dbReference type="GO" id="GO:0004553">
    <property type="term" value="F:hydrolase activity, hydrolyzing O-glycosyl compounds"/>
    <property type="evidence" value="ECO:0007669"/>
    <property type="project" value="InterPro"/>
</dbReference>
<proteinExistence type="predicted"/>
<feature type="domain" description="Glycoside hydrolase family 2 catalytic" evidence="2">
    <location>
        <begin position="75"/>
        <end position="292"/>
    </location>
</feature>
<dbReference type="EMBL" id="JACNMF010000001">
    <property type="protein sequence ID" value="MBC3757412.1"/>
    <property type="molecule type" value="Genomic_DNA"/>
</dbReference>
<gene>
    <name evidence="3" type="ORF">H7U19_03275</name>
</gene>
<dbReference type="GO" id="GO:0005975">
    <property type="term" value="P:carbohydrate metabolic process"/>
    <property type="evidence" value="ECO:0007669"/>
    <property type="project" value="InterPro"/>
</dbReference>
<dbReference type="RefSeq" id="WP_186558736.1">
    <property type="nucleotide sequence ID" value="NZ_JACNMF010000001.1"/>
</dbReference>
<dbReference type="Proteomes" id="UP000656244">
    <property type="component" value="Unassembled WGS sequence"/>
</dbReference>
<evidence type="ECO:0000256" key="1">
    <source>
        <dbReference type="SAM" id="SignalP"/>
    </source>
</evidence>
<dbReference type="Gene3D" id="3.20.20.80">
    <property type="entry name" value="Glycosidases"/>
    <property type="match status" value="1"/>
</dbReference>
<keyword evidence="3" id="KW-0378">Hydrolase</keyword>
<evidence type="ECO:0000259" key="2">
    <source>
        <dbReference type="Pfam" id="PF02836"/>
    </source>
</evidence>
<dbReference type="InterPro" id="IPR006103">
    <property type="entry name" value="Glyco_hydro_2_cat"/>
</dbReference>